<reference evidence="3" key="3">
    <citation type="submission" date="2025-09" db="UniProtKB">
        <authorList>
            <consortium name="Ensembl"/>
        </authorList>
    </citation>
    <scope>IDENTIFICATION</scope>
</reference>
<dbReference type="GO" id="GO:0006954">
    <property type="term" value="P:inflammatory response"/>
    <property type="evidence" value="ECO:0007669"/>
    <property type="project" value="TreeGrafter"/>
</dbReference>
<dbReference type="GO" id="GO:0050863">
    <property type="term" value="P:regulation of T cell activation"/>
    <property type="evidence" value="ECO:0007669"/>
    <property type="project" value="TreeGrafter"/>
</dbReference>
<keyword evidence="2" id="KW-0732">Signal</keyword>
<dbReference type="OMA" id="WASCCCR"/>
<dbReference type="InterPro" id="IPR008359">
    <property type="entry name" value="Linker_for_activat_Tcells_prot"/>
</dbReference>
<feature type="region of interest" description="Disordered" evidence="1">
    <location>
        <begin position="118"/>
        <end position="161"/>
    </location>
</feature>
<dbReference type="Proteomes" id="UP000472268">
    <property type="component" value="Chromosome 8"/>
</dbReference>
<proteinExistence type="predicted"/>
<evidence type="ECO:0000313" key="4">
    <source>
        <dbReference type="Proteomes" id="UP000472268"/>
    </source>
</evidence>
<evidence type="ECO:0000256" key="2">
    <source>
        <dbReference type="SAM" id="SignalP"/>
    </source>
</evidence>
<dbReference type="Pfam" id="PF15234">
    <property type="entry name" value="LAT"/>
    <property type="match status" value="1"/>
</dbReference>
<evidence type="ECO:0000256" key="1">
    <source>
        <dbReference type="SAM" id="MobiDB-lite"/>
    </source>
</evidence>
<feature type="signal peptide" evidence="2">
    <location>
        <begin position="1"/>
        <end position="22"/>
    </location>
</feature>
<reference evidence="3 4" key="1">
    <citation type="submission" date="2019-05" db="EMBL/GenBank/DDBJ databases">
        <title>A Chromosome-scale Meerkat (S. suricatta) Genome Assembly.</title>
        <authorList>
            <person name="Dudchenko O."/>
            <person name="Lieberman Aiden E."/>
            <person name="Tung J."/>
            <person name="Barreiro L.B."/>
            <person name="Clutton-Brock T.H."/>
        </authorList>
    </citation>
    <scope>NUCLEOTIDE SEQUENCE [LARGE SCALE GENOMIC DNA]</scope>
</reference>
<feature type="region of interest" description="Disordered" evidence="1">
    <location>
        <begin position="173"/>
        <end position="263"/>
    </location>
</feature>
<dbReference type="AlphaFoldDB" id="A0A673VFH0"/>
<gene>
    <name evidence="3" type="primary">LAT</name>
</gene>
<reference evidence="3" key="2">
    <citation type="submission" date="2025-08" db="UniProtKB">
        <authorList>
            <consortium name="Ensembl"/>
        </authorList>
    </citation>
    <scope>IDENTIFICATION</scope>
</reference>
<dbReference type="GO" id="GO:0001772">
    <property type="term" value="C:immunological synapse"/>
    <property type="evidence" value="ECO:0007669"/>
    <property type="project" value="TreeGrafter"/>
</dbReference>
<dbReference type="PRINTS" id="PR01781">
    <property type="entry name" value="LATPROTEIN"/>
</dbReference>
<evidence type="ECO:0000313" key="3">
    <source>
        <dbReference type="Ensembl" id="ENSSSUP00005032291.1"/>
    </source>
</evidence>
<dbReference type="GO" id="GO:0019901">
    <property type="term" value="F:protein kinase binding"/>
    <property type="evidence" value="ECO:0007669"/>
    <property type="project" value="TreeGrafter"/>
</dbReference>
<keyword evidence="4" id="KW-1185">Reference proteome</keyword>
<accession>A0A673VFH0</accession>
<dbReference type="Ensembl" id="ENSSSUT00005036829.1">
    <property type="protein sequence ID" value="ENSSSUP00005032291.1"/>
    <property type="gene ID" value="ENSSSUG00005020690.1"/>
</dbReference>
<dbReference type="PANTHER" id="PTHR15586">
    <property type="entry name" value="LINKER FOR ACTIVATION OF T-CELLS FAMILY MEMBER 1"/>
    <property type="match status" value="1"/>
</dbReference>
<dbReference type="PANTHER" id="PTHR15586:SF0">
    <property type="entry name" value="LINKER FOR ACTIVATION OF T-CELLS FAMILY MEMBER 1"/>
    <property type="match status" value="1"/>
</dbReference>
<name>A0A673VFH0_SURSU</name>
<protein>
    <recommendedName>
        <fullName evidence="5">Linker for activation of T cells</fullName>
    </recommendedName>
</protein>
<organism evidence="3 4">
    <name type="scientific">Suricata suricatta</name>
    <name type="common">Meerkat</name>
    <dbReference type="NCBI Taxonomy" id="37032"/>
    <lineage>
        <taxon>Eukaryota</taxon>
        <taxon>Metazoa</taxon>
        <taxon>Chordata</taxon>
        <taxon>Craniata</taxon>
        <taxon>Vertebrata</taxon>
        <taxon>Euteleostomi</taxon>
        <taxon>Mammalia</taxon>
        <taxon>Eutheria</taxon>
        <taxon>Laurasiatheria</taxon>
        <taxon>Carnivora</taxon>
        <taxon>Feliformia</taxon>
        <taxon>Herpestidae</taxon>
        <taxon>Suricata</taxon>
    </lineage>
</organism>
<feature type="compositionally biased region" description="Acidic residues" evidence="1">
    <location>
        <begin position="291"/>
        <end position="302"/>
    </location>
</feature>
<feature type="region of interest" description="Disordered" evidence="1">
    <location>
        <begin position="291"/>
        <end position="311"/>
    </location>
</feature>
<dbReference type="GO" id="GO:0006955">
    <property type="term" value="P:immune response"/>
    <property type="evidence" value="ECO:0007669"/>
    <property type="project" value="TreeGrafter"/>
</dbReference>
<evidence type="ECO:0008006" key="5">
    <source>
        <dbReference type="Google" id="ProtNLM"/>
    </source>
</evidence>
<dbReference type="GO" id="GO:0035556">
    <property type="term" value="P:intracellular signal transduction"/>
    <property type="evidence" value="ECO:0007669"/>
    <property type="project" value="TreeGrafter"/>
</dbReference>
<feature type="compositionally biased region" description="Acidic residues" evidence="1">
    <location>
        <begin position="193"/>
        <end position="206"/>
    </location>
</feature>
<feature type="chain" id="PRO_5025637156" description="Linker for activation of T cells" evidence="2">
    <location>
        <begin position="23"/>
        <end position="311"/>
    </location>
</feature>
<sequence length="311" mass="32720">MCWASCCCRCWPCWPWCCACDAESCRVSGGAGEPGRPSTPHPSVLTVPNSVPRAPRALSPALPASPPHHPSSCLTGFFSSPGPYDSTDSDSATPSIVIKRPPMLATWTPATAYPSVTSYPSLSQPDLLPIPRSPQPPGGSHRMPSCRQDSDGANSVASYENEGVSGVPAALVAGRLGPGPGPADRCVVTSEPPCEDDDEDEEEDYPNEGYLEVLPDGAPATSTAVPPAPAPSNPGLRDSAFSMESGEDYVNVPDSEESADVSLDGSREYVNVSQELPPMARTETAILGFPDVDDDYEGEGLPDYENLQNLN</sequence>